<accession>A0ABY4M240</accession>
<evidence type="ECO:0000313" key="1">
    <source>
        <dbReference type="EMBL" id="UPZ17995.1"/>
    </source>
</evidence>
<dbReference type="Proteomes" id="UP000829998">
    <property type="component" value="Chromosome"/>
</dbReference>
<reference evidence="1 2" key="1">
    <citation type="submission" date="2022-04" db="EMBL/GenBank/DDBJ databases">
        <authorList>
            <person name="Ra J.-S."/>
            <person name="Kim S.-B."/>
        </authorList>
    </citation>
    <scope>NUCLEOTIDE SEQUENCE [LARGE SCALE GENOMIC DNA]</scope>
    <source>
        <strain evidence="1 2">MMS21-Er5</strain>
    </source>
</reference>
<protein>
    <submittedName>
        <fullName evidence="1">Uncharacterized protein</fullName>
    </submittedName>
</protein>
<evidence type="ECO:0000313" key="2">
    <source>
        <dbReference type="Proteomes" id="UP000829998"/>
    </source>
</evidence>
<name>A0ABY4M240_9FLAO</name>
<gene>
    <name evidence="1" type="ORF">M0M44_11750</name>
</gene>
<dbReference type="RefSeq" id="WP_248729933.1">
    <property type="nucleotide sequence ID" value="NZ_CP096829.1"/>
</dbReference>
<proteinExistence type="predicted"/>
<sequence length="73" mass="8145">MYLNKALASKPMTRIICQYYYSLLKKLSFEALKEIAEAIASEELLESISGGIMHACHDSRPADPVRTVPCDNV</sequence>
<organism evidence="1 2">
    <name type="scientific">Flavobacterium humidisoli</name>
    <dbReference type="NCBI Taxonomy" id="2937442"/>
    <lineage>
        <taxon>Bacteria</taxon>
        <taxon>Pseudomonadati</taxon>
        <taxon>Bacteroidota</taxon>
        <taxon>Flavobacteriia</taxon>
        <taxon>Flavobacteriales</taxon>
        <taxon>Flavobacteriaceae</taxon>
        <taxon>Flavobacterium</taxon>
    </lineage>
</organism>
<keyword evidence="2" id="KW-1185">Reference proteome</keyword>
<dbReference type="EMBL" id="CP096829">
    <property type="protein sequence ID" value="UPZ17995.1"/>
    <property type="molecule type" value="Genomic_DNA"/>
</dbReference>